<keyword evidence="1" id="KW-0472">Membrane</keyword>
<protein>
    <submittedName>
        <fullName evidence="2">Uncharacterized protein</fullName>
    </submittedName>
</protein>
<dbReference type="EMBL" id="MN739477">
    <property type="protein sequence ID" value="QHT06873.1"/>
    <property type="molecule type" value="Genomic_DNA"/>
</dbReference>
<evidence type="ECO:0000256" key="1">
    <source>
        <dbReference type="SAM" id="Phobius"/>
    </source>
</evidence>
<proteinExistence type="predicted"/>
<evidence type="ECO:0000313" key="2">
    <source>
        <dbReference type="EMBL" id="QHT06873.1"/>
    </source>
</evidence>
<keyword evidence="1" id="KW-0812">Transmembrane</keyword>
<name>A0A6C0CRF9_9ZZZZ</name>
<dbReference type="AlphaFoldDB" id="A0A6C0CRF9"/>
<accession>A0A6C0CRF9</accession>
<sequence length="87" mass="10197">MSKSSTIEKEKAVFTPFIITIIVLTIIIALLKLTNFMSKHFMIKRYEYVENFESLLEGILLILDSIHMYYLTTEIGELKHEIQNLTE</sequence>
<organism evidence="2">
    <name type="scientific">viral metagenome</name>
    <dbReference type="NCBI Taxonomy" id="1070528"/>
    <lineage>
        <taxon>unclassified sequences</taxon>
        <taxon>metagenomes</taxon>
        <taxon>organismal metagenomes</taxon>
    </lineage>
</organism>
<keyword evidence="1" id="KW-1133">Transmembrane helix</keyword>
<feature type="transmembrane region" description="Helical" evidence="1">
    <location>
        <begin position="12"/>
        <end position="31"/>
    </location>
</feature>
<reference evidence="2" key="1">
    <citation type="journal article" date="2020" name="Nature">
        <title>Giant virus diversity and host interactions through global metagenomics.</title>
        <authorList>
            <person name="Schulz F."/>
            <person name="Roux S."/>
            <person name="Paez-Espino D."/>
            <person name="Jungbluth S."/>
            <person name="Walsh D.A."/>
            <person name="Denef V.J."/>
            <person name="McMahon K.D."/>
            <person name="Konstantinidis K.T."/>
            <person name="Eloe-Fadrosh E.A."/>
            <person name="Kyrpides N.C."/>
            <person name="Woyke T."/>
        </authorList>
    </citation>
    <scope>NUCLEOTIDE SEQUENCE</scope>
    <source>
        <strain evidence="2">GVMAG-M-3300021473-15</strain>
    </source>
</reference>